<keyword evidence="1" id="KW-0175">Coiled coil</keyword>
<sequence length="152" mass="18420">MKAQLKNSRNISFLNSLEERCAALENEKKCLEEYKVFLENEVKELKFQIEGYENHFQELGKTLEKSSDYYIKTIKELQEENRKLWSSSSHNNRNAGRKKNNEEIRKRYLTFCSLMKKKTSMKDIMEIMQISRSTYYRFLKEYKIKSEDLMRN</sequence>
<dbReference type="RefSeq" id="WP_161234250.1">
    <property type="nucleotide sequence ID" value="NZ_JANGDT010000066.1"/>
</dbReference>
<proteinExistence type="predicted"/>
<evidence type="ECO:0000256" key="1">
    <source>
        <dbReference type="SAM" id="Coils"/>
    </source>
</evidence>
<name>A0A6L8T899_9FIRM</name>
<dbReference type="EMBL" id="WWVQ01000065">
    <property type="protein sequence ID" value="MZL35028.1"/>
    <property type="molecule type" value="Genomic_DNA"/>
</dbReference>
<accession>A0A6L8T899</accession>
<organism evidence="2 3">
    <name type="scientific">Blautia wexlerae</name>
    <dbReference type="NCBI Taxonomy" id="418240"/>
    <lineage>
        <taxon>Bacteria</taxon>
        <taxon>Bacillati</taxon>
        <taxon>Bacillota</taxon>
        <taxon>Clostridia</taxon>
        <taxon>Lachnospirales</taxon>
        <taxon>Lachnospiraceae</taxon>
        <taxon>Blautia</taxon>
    </lineage>
</organism>
<dbReference type="AlphaFoldDB" id="A0A6L8T899"/>
<dbReference type="Proteomes" id="UP000477285">
    <property type="component" value="Unassembled WGS sequence"/>
</dbReference>
<feature type="coiled-coil region" evidence="1">
    <location>
        <begin position="14"/>
        <end position="55"/>
    </location>
</feature>
<comment type="caution">
    <text evidence="2">The sequence shown here is derived from an EMBL/GenBank/DDBJ whole genome shotgun (WGS) entry which is preliminary data.</text>
</comment>
<evidence type="ECO:0000313" key="2">
    <source>
        <dbReference type="EMBL" id="MZL35028.1"/>
    </source>
</evidence>
<evidence type="ECO:0008006" key="4">
    <source>
        <dbReference type="Google" id="ProtNLM"/>
    </source>
</evidence>
<evidence type="ECO:0000313" key="3">
    <source>
        <dbReference type="Proteomes" id="UP000477285"/>
    </source>
</evidence>
<protein>
    <recommendedName>
        <fullName evidence="4">Helix-turn-helix domain of resolvase</fullName>
    </recommendedName>
</protein>
<gene>
    <name evidence="2" type="ORF">GT728_18060</name>
</gene>
<reference evidence="2 3" key="1">
    <citation type="journal article" date="2019" name="Nat. Med.">
        <title>A library of human gut bacterial isolates paired with longitudinal multiomics data enables mechanistic microbiome research.</title>
        <authorList>
            <person name="Poyet M."/>
            <person name="Groussin M."/>
            <person name="Gibbons S.M."/>
            <person name="Avila-Pacheco J."/>
            <person name="Jiang X."/>
            <person name="Kearney S.M."/>
            <person name="Perrotta A.R."/>
            <person name="Berdy B."/>
            <person name="Zhao S."/>
            <person name="Lieberman T.D."/>
            <person name="Swanson P.K."/>
            <person name="Smith M."/>
            <person name="Roesemann S."/>
            <person name="Alexander J.E."/>
            <person name="Rich S.A."/>
            <person name="Livny J."/>
            <person name="Vlamakis H."/>
            <person name="Clish C."/>
            <person name="Bullock K."/>
            <person name="Deik A."/>
            <person name="Scott J."/>
            <person name="Pierce K.A."/>
            <person name="Xavier R.J."/>
            <person name="Alm E.J."/>
        </authorList>
    </citation>
    <scope>NUCLEOTIDE SEQUENCE [LARGE SCALE GENOMIC DNA]</scope>
    <source>
        <strain evidence="2 3">BIOML-A1</strain>
    </source>
</reference>